<feature type="region of interest" description="Disordered" evidence="6">
    <location>
        <begin position="307"/>
        <end position="333"/>
    </location>
</feature>
<evidence type="ECO:0000256" key="1">
    <source>
        <dbReference type="ARBA" id="ARBA00012513"/>
    </source>
</evidence>
<dbReference type="InterPro" id="IPR011009">
    <property type="entry name" value="Kinase-like_dom_sf"/>
</dbReference>
<evidence type="ECO:0000259" key="7">
    <source>
        <dbReference type="PROSITE" id="PS50011"/>
    </source>
</evidence>
<keyword evidence="8" id="KW-0808">Transferase</keyword>
<proteinExistence type="inferred from homology"/>
<reference evidence="8 9" key="1">
    <citation type="journal article" date="2019" name="Nat. Ecol. Evol.">
        <title>Megaphylogeny resolves global patterns of mushroom evolution.</title>
        <authorList>
            <person name="Varga T."/>
            <person name="Krizsan K."/>
            <person name="Foldi C."/>
            <person name="Dima B."/>
            <person name="Sanchez-Garcia M."/>
            <person name="Sanchez-Ramirez S."/>
            <person name="Szollosi G.J."/>
            <person name="Szarkandi J.G."/>
            <person name="Papp V."/>
            <person name="Albert L."/>
            <person name="Andreopoulos W."/>
            <person name="Angelini C."/>
            <person name="Antonin V."/>
            <person name="Barry K.W."/>
            <person name="Bougher N.L."/>
            <person name="Buchanan P."/>
            <person name="Buyck B."/>
            <person name="Bense V."/>
            <person name="Catcheside P."/>
            <person name="Chovatia M."/>
            <person name="Cooper J."/>
            <person name="Damon W."/>
            <person name="Desjardin D."/>
            <person name="Finy P."/>
            <person name="Geml J."/>
            <person name="Haridas S."/>
            <person name="Hughes K."/>
            <person name="Justo A."/>
            <person name="Karasinski D."/>
            <person name="Kautmanova I."/>
            <person name="Kiss B."/>
            <person name="Kocsube S."/>
            <person name="Kotiranta H."/>
            <person name="LaButti K.M."/>
            <person name="Lechner B.E."/>
            <person name="Liimatainen K."/>
            <person name="Lipzen A."/>
            <person name="Lukacs Z."/>
            <person name="Mihaltcheva S."/>
            <person name="Morgado L.N."/>
            <person name="Niskanen T."/>
            <person name="Noordeloos M.E."/>
            <person name="Ohm R.A."/>
            <person name="Ortiz-Santana B."/>
            <person name="Ovrebo C."/>
            <person name="Racz N."/>
            <person name="Riley R."/>
            <person name="Savchenko A."/>
            <person name="Shiryaev A."/>
            <person name="Soop K."/>
            <person name="Spirin V."/>
            <person name="Szebenyi C."/>
            <person name="Tomsovsky M."/>
            <person name="Tulloss R.E."/>
            <person name="Uehling J."/>
            <person name="Grigoriev I.V."/>
            <person name="Vagvolgyi C."/>
            <person name="Papp T."/>
            <person name="Martin F.M."/>
            <person name="Miettinen O."/>
            <person name="Hibbett D.S."/>
            <person name="Nagy L.G."/>
        </authorList>
    </citation>
    <scope>NUCLEOTIDE SEQUENCE [LARGE SCALE GENOMIC DNA]</scope>
    <source>
        <strain evidence="8 9">HHB13444</strain>
    </source>
</reference>
<dbReference type="GO" id="GO:0004674">
    <property type="term" value="F:protein serine/threonine kinase activity"/>
    <property type="evidence" value="ECO:0007669"/>
    <property type="project" value="UniProtKB-KW"/>
</dbReference>
<keyword evidence="2 4" id="KW-0547">Nucleotide-binding</keyword>
<dbReference type="EC" id="2.7.11.1" evidence="1"/>
<dbReference type="InterPro" id="IPR008271">
    <property type="entry name" value="Ser/Thr_kinase_AS"/>
</dbReference>
<evidence type="ECO:0000256" key="2">
    <source>
        <dbReference type="ARBA" id="ARBA00022741"/>
    </source>
</evidence>
<evidence type="ECO:0000256" key="4">
    <source>
        <dbReference type="PROSITE-ProRule" id="PRU10141"/>
    </source>
</evidence>
<evidence type="ECO:0000313" key="8">
    <source>
        <dbReference type="EMBL" id="TFK78776.1"/>
    </source>
</evidence>
<dbReference type="STRING" id="1314778.A0A5C3NMP6"/>
<evidence type="ECO:0000256" key="5">
    <source>
        <dbReference type="RuleBase" id="RU000304"/>
    </source>
</evidence>
<dbReference type="Gene3D" id="1.10.510.10">
    <property type="entry name" value="Transferase(Phosphotransferase) domain 1"/>
    <property type="match status" value="1"/>
</dbReference>
<name>A0A5C3NMP6_9APHY</name>
<dbReference type="PROSITE" id="PS00107">
    <property type="entry name" value="PROTEIN_KINASE_ATP"/>
    <property type="match status" value="1"/>
</dbReference>
<dbReference type="EMBL" id="ML212333">
    <property type="protein sequence ID" value="TFK78776.1"/>
    <property type="molecule type" value="Genomic_DNA"/>
</dbReference>
<dbReference type="SUPFAM" id="SSF56112">
    <property type="entry name" value="Protein kinase-like (PK-like)"/>
    <property type="match status" value="1"/>
</dbReference>
<dbReference type="GO" id="GO:0005524">
    <property type="term" value="F:ATP binding"/>
    <property type="evidence" value="ECO:0007669"/>
    <property type="project" value="UniProtKB-UniRule"/>
</dbReference>
<keyword evidence="8" id="KW-0418">Kinase</keyword>
<gene>
    <name evidence="8" type="ORF">K466DRAFT_668340</name>
</gene>
<dbReference type="InterPro" id="IPR050235">
    <property type="entry name" value="CK1_Ser-Thr_kinase"/>
</dbReference>
<dbReference type="SMART" id="SM00220">
    <property type="entry name" value="S_TKc"/>
    <property type="match status" value="1"/>
</dbReference>
<feature type="domain" description="Protein kinase" evidence="7">
    <location>
        <begin position="6"/>
        <end position="283"/>
    </location>
</feature>
<keyword evidence="5" id="KW-0723">Serine/threonine-protein kinase</keyword>
<dbReference type="AlphaFoldDB" id="A0A5C3NMP6"/>
<dbReference type="InterPro" id="IPR017441">
    <property type="entry name" value="Protein_kinase_ATP_BS"/>
</dbReference>
<dbReference type="InParanoid" id="A0A5C3NMP6"/>
<feature type="binding site" evidence="4">
    <location>
        <position position="35"/>
    </location>
    <ligand>
        <name>ATP</name>
        <dbReference type="ChEBI" id="CHEBI:30616"/>
    </ligand>
</feature>
<comment type="similarity">
    <text evidence="5">Belongs to the protein kinase superfamily.</text>
</comment>
<dbReference type="PROSITE" id="PS00108">
    <property type="entry name" value="PROTEIN_KINASE_ST"/>
    <property type="match status" value="1"/>
</dbReference>
<accession>A0A5C3NMP6</accession>
<keyword evidence="3 4" id="KW-0067">ATP-binding</keyword>
<dbReference type="Proteomes" id="UP000308197">
    <property type="component" value="Unassembled WGS sequence"/>
</dbReference>
<dbReference type="InterPro" id="IPR000719">
    <property type="entry name" value="Prot_kinase_dom"/>
</dbReference>
<keyword evidence="9" id="KW-1185">Reference proteome</keyword>
<dbReference type="PANTHER" id="PTHR11909">
    <property type="entry name" value="CASEIN KINASE-RELATED"/>
    <property type="match status" value="1"/>
</dbReference>
<evidence type="ECO:0000256" key="6">
    <source>
        <dbReference type="SAM" id="MobiDB-lite"/>
    </source>
</evidence>
<dbReference type="PROSITE" id="PS50011">
    <property type="entry name" value="PROTEIN_KINASE_DOM"/>
    <property type="match status" value="1"/>
</dbReference>
<organism evidence="8 9">
    <name type="scientific">Polyporus arcularius HHB13444</name>
    <dbReference type="NCBI Taxonomy" id="1314778"/>
    <lineage>
        <taxon>Eukaryota</taxon>
        <taxon>Fungi</taxon>
        <taxon>Dikarya</taxon>
        <taxon>Basidiomycota</taxon>
        <taxon>Agaricomycotina</taxon>
        <taxon>Agaricomycetes</taxon>
        <taxon>Polyporales</taxon>
        <taxon>Polyporaceae</taxon>
        <taxon>Polyporus</taxon>
    </lineage>
</organism>
<sequence length="403" mass="45460">MKSLVYCREWFLGRGSYGRVFEAVDKDTGQVVAVKISRVSARVWRSVLRHEARLLQLVQGHPSVPEMIGYLRIPHFEYLAMELLGESLRQKIRGQQSLQHGTVARIGEQMLSALVHIASHGVVHRDIKPDNILLSLTDSSRVVLIDFGIAHYLPAVKDLTNAREHGLKFRFPTGSLPWCSVRAHQDLPPLPQDDLESLAYVLLRLSLGRGGLPWQIPKEPHLSLSVDEAVWAIYAAKRSLTRRLLPVTVADEIADLLEICKEEDCTTEAYILKLSTLSSHMRQYALALGERDGDPLNWSFKPQLMRPPSLAKASSSSTQGSEPNPSEEPPFNLTAHLGGLCDNERYTNSYFYPDIALWDVVHGRRSSLTLPPHEEEMLDDEVPQLEDVDLVHEMDDDVKRFKV</sequence>
<protein>
    <recommendedName>
        <fullName evidence="1">non-specific serine/threonine protein kinase</fullName>
        <ecNumber evidence="1">2.7.11.1</ecNumber>
    </recommendedName>
</protein>
<evidence type="ECO:0000313" key="9">
    <source>
        <dbReference type="Proteomes" id="UP000308197"/>
    </source>
</evidence>
<dbReference type="Pfam" id="PF00069">
    <property type="entry name" value="Pkinase"/>
    <property type="match status" value="1"/>
</dbReference>
<evidence type="ECO:0000256" key="3">
    <source>
        <dbReference type="ARBA" id="ARBA00022840"/>
    </source>
</evidence>